<evidence type="ECO:0000313" key="1">
    <source>
        <dbReference type="EMBL" id="QBK90297.1"/>
    </source>
</evidence>
<dbReference type="EMBL" id="MK500474">
    <property type="protein sequence ID" value="QBK90297.1"/>
    <property type="molecule type" value="Genomic_DNA"/>
</dbReference>
<organism evidence="1">
    <name type="scientific">Pithovirus LCPAC102</name>
    <dbReference type="NCBI Taxonomy" id="2506587"/>
    <lineage>
        <taxon>Viruses</taxon>
        <taxon>Pithoviruses</taxon>
    </lineage>
</organism>
<reference evidence="1" key="1">
    <citation type="journal article" date="2019" name="MBio">
        <title>Virus Genomes from Deep Sea Sediments Expand the Ocean Megavirome and Support Independent Origins of Viral Gigantism.</title>
        <authorList>
            <person name="Backstrom D."/>
            <person name="Yutin N."/>
            <person name="Jorgensen S.L."/>
            <person name="Dharamshi J."/>
            <person name="Homa F."/>
            <person name="Zaremba-Niedwiedzka K."/>
            <person name="Spang A."/>
            <person name="Wolf Y.I."/>
            <person name="Koonin E.V."/>
            <person name="Ettema T.J."/>
        </authorList>
    </citation>
    <scope>NUCLEOTIDE SEQUENCE</scope>
</reference>
<name>A0A481Z395_9VIRU</name>
<accession>A0A481Z395</accession>
<protein>
    <submittedName>
        <fullName evidence="1">Uncharacterized protein</fullName>
    </submittedName>
</protein>
<gene>
    <name evidence="1" type="ORF">LCPAC102_02100</name>
</gene>
<sequence>MNEIIKMIKNIKLKINIIIKNKYKIMNLPLVPYNLTFDPSIYQSEVPFKSDINIYQQVAENINTLTYLDNKELTDTNTIDDIIELDIKNNDENNIITYPFKNITGIRISYSI</sequence>
<proteinExistence type="predicted"/>